<organism evidence="2 3">
    <name type="scientific">Streptomyces cinereospinus</name>
    <dbReference type="NCBI Taxonomy" id="285561"/>
    <lineage>
        <taxon>Bacteria</taxon>
        <taxon>Bacillati</taxon>
        <taxon>Actinomycetota</taxon>
        <taxon>Actinomycetes</taxon>
        <taxon>Kitasatosporales</taxon>
        <taxon>Streptomycetaceae</taxon>
        <taxon>Streptomyces</taxon>
    </lineage>
</organism>
<evidence type="ECO:0000313" key="3">
    <source>
        <dbReference type="Proteomes" id="UP001589709"/>
    </source>
</evidence>
<name>A0ABV5N5A2_9ACTN</name>
<accession>A0ABV5N5A2</accession>
<proteinExistence type="predicted"/>
<reference evidence="2 3" key="1">
    <citation type="submission" date="2024-09" db="EMBL/GenBank/DDBJ databases">
        <authorList>
            <person name="Sun Q."/>
            <person name="Mori K."/>
        </authorList>
    </citation>
    <scope>NUCLEOTIDE SEQUENCE [LARGE SCALE GENOMIC DNA]</scope>
    <source>
        <strain evidence="2 3">JCM 6917</strain>
    </source>
</reference>
<dbReference type="EMBL" id="JBHMCY010000046">
    <property type="protein sequence ID" value="MFB9465454.1"/>
    <property type="molecule type" value="Genomic_DNA"/>
</dbReference>
<feature type="compositionally biased region" description="Basic and acidic residues" evidence="1">
    <location>
        <begin position="79"/>
        <end position="97"/>
    </location>
</feature>
<gene>
    <name evidence="2" type="ORF">ACFF45_22775</name>
</gene>
<dbReference type="Proteomes" id="UP001589709">
    <property type="component" value="Unassembled WGS sequence"/>
</dbReference>
<protein>
    <submittedName>
        <fullName evidence="2">Uncharacterized protein</fullName>
    </submittedName>
</protein>
<evidence type="ECO:0000313" key="2">
    <source>
        <dbReference type="EMBL" id="MFB9465454.1"/>
    </source>
</evidence>
<comment type="caution">
    <text evidence="2">The sequence shown here is derived from an EMBL/GenBank/DDBJ whole genome shotgun (WGS) entry which is preliminary data.</text>
</comment>
<keyword evidence="3" id="KW-1185">Reference proteome</keyword>
<sequence>MSKEQKSSKPSRGGGPSRHEGTEHHGWSPDVDETRQQDNPSARRSFHAGEHAPKPGPGRRKSKEERTSVPGDVAGSEGRSGEDYAEEPDRGMRDTGRRGRSGRPSGTKDDEAFTGVDPDDSEPGPRPG</sequence>
<feature type="compositionally biased region" description="Basic and acidic residues" evidence="1">
    <location>
        <begin position="17"/>
        <end position="36"/>
    </location>
</feature>
<evidence type="ECO:0000256" key="1">
    <source>
        <dbReference type="SAM" id="MobiDB-lite"/>
    </source>
</evidence>
<feature type="region of interest" description="Disordered" evidence="1">
    <location>
        <begin position="1"/>
        <end position="128"/>
    </location>
</feature>
<dbReference type="RefSeq" id="WP_381348282.1">
    <property type="nucleotide sequence ID" value="NZ_JBHMCY010000046.1"/>
</dbReference>